<accession>A0A1J5JY28</accession>
<dbReference type="SUPFAM" id="SSF55681">
    <property type="entry name" value="Class II aaRS and biotin synthetases"/>
    <property type="match status" value="1"/>
</dbReference>
<sequence>MLPRCNKRQSEITTWIFPGTFPGKYVNLLEQEIVDNQEKEDYNISMAIEGSKQQVLEFLRRHRGEYISGEDLSRDLAISRTAVWKHIQSLRQEGYRIDAQTRRGYCLLATPDCFYPEEVTAGLETAWLGRTLYYYDEVGSTNQVAKELADDGAPEGTVIVAECQTGGRGRRGRSWISPARKGIWFSVILRPRVAPAQAPQLTLLAAVAVVAAVRERTGLPLGIKWPNDLLAGGRKVCGILTEIKAEIDAVEYIVLGIGLNANLEAGDFSPEVSPQATSLYLELGRPVERLPLFQRILSCLEKWYERWQDEGFAPVREAWKEASITLGQEVQVNSWREVFQGVALDIDDEGSLLVRDAGGRVRRFNSGEVSLRPV</sequence>
<dbReference type="Gene3D" id="3.30.930.10">
    <property type="entry name" value="Bira Bifunctional Protein, Domain 2"/>
    <property type="match status" value="1"/>
</dbReference>
<name>A0A1J5JY28_NEOTH</name>
<dbReference type="InterPro" id="IPR004143">
    <property type="entry name" value="BPL_LPL_catalytic"/>
</dbReference>
<dbReference type="GO" id="GO:0004077">
    <property type="term" value="F:biotin--[biotin carboxyl-carrier protein] ligase activity"/>
    <property type="evidence" value="ECO:0007669"/>
    <property type="project" value="UniProtKB-UniRule"/>
</dbReference>
<feature type="binding site" evidence="5">
    <location>
        <position position="164"/>
    </location>
    <ligand>
        <name>biotin</name>
        <dbReference type="ChEBI" id="CHEBI:57586"/>
    </ligand>
</feature>
<feature type="domain" description="BPL/LPL catalytic" evidence="6">
    <location>
        <begin position="120"/>
        <end position="308"/>
    </location>
</feature>
<dbReference type="GO" id="GO:0009249">
    <property type="term" value="P:protein lipoylation"/>
    <property type="evidence" value="ECO:0007669"/>
    <property type="project" value="UniProtKB-ARBA"/>
</dbReference>
<keyword evidence="5" id="KW-0678">Repressor</keyword>
<dbReference type="Gene3D" id="2.30.30.100">
    <property type="match status" value="1"/>
</dbReference>
<evidence type="ECO:0000259" key="6">
    <source>
        <dbReference type="PROSITE" id="PS51733"/>
    </source>
</evidence>
<evidence type="ECO:0000256" key="4">
    <source>
        <dbReference type="ARBA" id="ARBA00023267"/>
    </source>
</evidence>
<keyword evidence="2 5" id="KW-0547">Nucleotide-binding</keyword>
<dbReference type="InterPro" id="IPR013196">
    <property type="entry name" value="HTH_11"/>
</dbReference>
<dbReference type="InterPro" id="IPR036390">
    <property type="entry name" value="WH_DNA-bd_sf"/>
</dbReference>
<dbReference type="InterPro" id="IPR036388">
    <property type="entry name" value="WH-like_DNA-bd_sf"/>
</dbReference>
<dbReference type="Pfam" id="PF03099">
    <property type="entry name" value="BPL_LplA_LipB"/>
    <property type="match status" value="1"/>
</dbReference>
<dbReference type="GO" id="GO:0016740">
    <property type="term" value="F:transferase activity"/>
    <property type="evidence" value="ECO:0007669"/>
    <property type="project" value="UniProtKB-ARBA"/>
</dbReference>
<evidence type="ECO:0000313" key="8">
    <source>
        <dbReference type="Proteomes" id="UP000182743"/>
    </source>
</evidence>
<comment type="function">
    <text evidence="5">Acts both as a biotin--[acetyl-CoA-carboxylase] ligase and a repressor.</text>
</comment>
<dbReference type="NCBIfam" id="TIGR00121">
    <property type="entry name" value="birA_ligase"/>
    <property type="match status" value="1"/>
</dbReference>
<comment type="caution">
    <text evidence="7">The sequence shown here is derived from an EMBL/GenBank/DDBJ whole genome shotgun (WGS) entry which is preliminary data.</text>
</comment>
<dbReference type="EMBL" id="MIHH01000001">
    <property type="protein sequence ID" value="OIQ10328.1"/>
    <property type="molecule type" value="Genomic_DNA"/>
</dbReference>
<reference evidence="7 8" key="1">
    <citation type="submission" date="2016-08" db="EMBL/GenBank/DDBJ databases">
        <title>Genome-based comparison of Moorella thermoacetic strains.</title>
        <authorList>
            <person name="Poehlein A."/>
            <person name="Bengelsdorf F.R."/>
            <person name="Esser C."/>
            <person name="Duerre P."/>
            <person name="Daniel R."/>
        </authorList>
    </citation>
    <scope>NUCLEOTIDE SEQUENCE [LARGE SCALE GENOMIC DNA]</scope>
    <source>
        <strain evidence="7 8">DSM 11768</strain>
    </source>
</reference>
<feature type="DNA-binding region" description="H-T-H motif" evidence="5">
    <location>
        <begin position="69"/>
        <end position="88"/>
    </location>
</feature>
<proteinExistence type="inferred from homology"/>
<feature type="binding site" evidence="5">
    <location>
        <begin position="168"/>
        <end position="170"/>
    </location>
    <ligand>
        <name>biotin</name>
        <dbReference type="ChEBI" id="CHEBI:57586"/>
    </ligand>
</feature>
<keyword evidence="4 5" id="KW-0092">Biotin</keyword>
<dbReference type="PANTHER" id="PTHR12835">
    <property type="entry name" value="BIOTIN PROTEIN LIGASE"/>
    <property type="match status" value="1"/>
</dbReference>
<feature type="binding site" evidence="5">
    <location>
        <begin position="140"/>
        <end position="142"/>
    </location>
    <ligand>
        <name>biotin</name>
        <dbReference type="ChEBI" id="CHEBI:57586"/>
    </ligand>
</feature>
<dbReference type="RefSeq" id="WP_218157969.1">
    <property type="nucleotide sequence ID" value="NZ_MIHH01000001.1"/>
</dbReference>
<evidence type="ECO:0000256" key="2">
    <source>
        <dbReference type="ARBA" id="ARBA00022741"/>
    </source>
</evidence>
<dbReference type="Pfam" id="PF02237">
    <property type="entry name" value="BPL_C"/>
    <property type="match status" value="1"/>
</dbReference>
<dbReference type="PANTHER" id="PTHR12835:SF5">
    <property type="entry name" value="BIOTIN--PROTEIN LIGASE"/>
    <property type="match status" value="1"/>
</dbReference>
<gene>
    <name evidence="5 7" type="primary">birA</name>
    <name evidence="7" type="ORF">MOOR_04100</name>
</gene>
<keyword evidence="5" id="KW-0238">DNA-binding</keyword>
<evidence type="ECO:0000256" key="5">
    <source>
        <dbReference type="HAMAP-Rule" id="MF_00978"/>
    </source>
</evidence>
<evidence type="ECO:0000313" key="7">
    <source>
        <dbReference type="EMBL" id="OIQ10328.1"/>
    </source>
</evidence>
<evidence type="ECO:0000256" key="1">
    <source>
        <dbReference type="ARBA" id="ARBA00022598"/>
    </source>
</evidence>
<keyword evidence="5" id="KW-0805">Transcription regulation</keyword>
<comment type="similarity">
    <text evidence="5">Belongs to the biotin--protein ligase family.</text>
</comment>
<dbReference type="InterPro" id="IPR003142">
    <property type="entry name" value="BPL_C"/>
</dbReference>
<dbReference type="GO" id="GO:0005737">
    <property type="term" value="C:cytoplasm"/>
    <property type="evidence" value="ECO:0007669"/>
    <property type="project" value="TreeGrafter"/>
</dbReference>
<dbReference type="GO" id="GO:0003677">
    <property type="term" value="F:DNA binding"/>
    <property type="evidence" value="ECO:0007669"/>
    <property type="project" value="UniProtKB-UniRule"/>
</dbReference>
<dbReference type="SUPFAM" id="SSF50037">
    <property type="entry name" value="C-terminal domain of transcriptional repressors"/>
    <property type="match status" value="1"/>
</dbReference>
<dbReference type="InterPro" id="IPR030855">
    <property type="entry name" value="Bifunct_BirA"/>
</dbReference>
<dbReference type="AlphaFoldDB" id="A0A1J5JY28"/>
<dbReference type="HAMAP" id="MF_00978">
    <property type="entry name" value="Bifunct_BirA"/>
    <property type="match status" value="1"/>
</dbReference>
<dbReference type="Proteomes" id="UP000182743">
    <property type="component" value="Unassembled WGS sequence"/>
</dbReference>
<dbReference type="SUPFAM" id="SSF46785">
    <property type="entry name" value="Winged helix' DNA-binding domain"/>
    <property type="match status" value="1"/>
</dbReference>
<dbReference type="GO" id="GO:0005524">
    <property type="term" value="F:ATP binding"/>
    <property type="evidence" value="ECO:0007669"/>
    <property type="project" value="UniProtKB-UniRule"/>
</dbReference>
<dbReference type="EC" id="6.3.4.15" evidence="5"/>
<dbReference type="Gene3D" id="1.10.10.10">
    <property type="entry name" value="Winged helix-like DNA-binding domain superfamily/Winged helix DNA-binding domain"/>
    <property type="match status" value="1"/>
</dbReference>
<dbReference type="InterPro" id="IPR008988">
    <property type="entry name" value="Transcriptional_repressor_C"/>
</dbReference>
<protein>
    <recommendedName>
        <fullName evidence="5">Bifunctional ligase/repressor BirA</fullName>
    </recommendedName>
    <alternativeName>
        <fullName evidence="5">Biotin--[acetyl-CoA-carboxylase] ligase</fullName>
        <ecNumber evidence="5">6.3.4.15</ecNumber>
    </alternativeName>
    <alternativeName>
        <fullName evidence="5">Biotin--protein ligase</fullName>
    </alternativeName>
    <alternativeName>
        <fullName evidence="5">Biotin-[acetyl-CoA carboxylase] synthetase</fullName>
    </alternativeName>
</protein>
<dbReference type="GO" id="GO:0006355">
    <property type="term" value="P:regulation of DNA-templated transcription"/>
    <property type="evidence" value="ECO:0007669"/>
    <property type="project" value="UniProtKB-UniRule"/>
</dbReference>
<keyword evidence="1 5" id="KW-0436">Ligase</keyword>
<organism evidence="7 8">
    <name type="scientific">Neomoorella thermoacetica</name>
    <name type="common">Clostridium thermoaceticum</name>
    <dbReference type="NCBI Taxonomy" id="1525"/>
    <lineage>
        <taxon>Bacteria</taxon>
        <taxon>Bacillati</taxon>
        <taxon>Bacillota</taxon>
        <taxon>Clostridia</taxon>
        <taxon>Neomoorellales</taxon>
        <taxon>Neomoorellaceae</taxon>
        <taxon>Neomoorella</taxon>
    </lineage>
</organism>
<evidence type="ECO:0000256" key="3">
    <source>
        <dbReference type="ARBA" id="ARBA00022840"/>
    </source>
</evidence>
<keyword evidence="5" id="KW-0804">Transcription</keyword>
<keyword evidence="3 5" id="KW-0067">ATP-binding</keyword>
<dbReference type="InterPro" id="IPR004408">
    <property type="entry name" value="Biotin_CoA_COase_ligase"/>
</dbReference>
<dbReference type="PROSITE" id="PS51733">
    <property type="entry name" value="BPL_LPL_CATALYTIC"/>
    <property type="match status" value="1"/>
</dbReference>
<dbReference type="Pfam" id="PF08279">
    <property type="entry name" value="HTH_11"/>
    <property type="match status" value="1"/>
</dbReference>
<dbReference type="InterPro" id="IPR045864">
    <property type="entry name" value="aa-tRNA-synth_II/BPL/LPL"/>
</dbReference>
<feature type="binding site" evidence="5">
    <location>
        <position position="235"/>
    </location>
    <ligand>
        <name>biotin</name>
        <dbReference type="ChEBI" id="CHEBI:57586"/>
    </ligand>
</feature>
<comment type="catalytic activity">
    <reaction evidence="5">
        <text>biotin + L-lysyl-[protein] + ATP = N(6)-biotinyl-L-lysyl-[protein] + AMP + diphosphate + H(+)</text>
        <dbReference type="Rhea" id="RHEA:11756"/>
        <dbReference type="Rhea" id="RHEA-COMP:9752"/>
        <dbReference type="Rhea" id="RHEA-COMP:10505"/>
        <dbReference type="ChEBI" id="CHEBI:15378"/>
        <dbReference type="ChEBI" id="CHEBI:29969"/>
        <dbReference type="ChEBI" id="CHEBI:30616"/>
        <dbReference type="ChEBI" id="CHEBI:33019"/>
        <dbReference type="ChEBI" id="CHEBI:57586"/>
        <dbReference type="ChEBI" id="CHEBI:83144"/>
        <dbReference type="ChEBI" id="CHEBI:456215"/>
        <dbReference type="EC" id="6.3.4.15"/>
    </reaction>
</comment>
<dbReference type="CDD" id="cd16442">
    <property type="entry name" value="BPL"/>
    <property type="match status" value="1"/>
</dbReference>